<dbReference type="Pfam" id="PF07310">
    <property type="entry name" value="PAS_5"/>
    <property type="match status" value="1"/>
</dbReference>
<dbReference type="EMBL" id="JBHRSL010000004">
    <property type="protein sequence ID" value="MFC3051676.1"/>
    <property type="molecule type" value="Genomic_DNA"/>
</dbReference>
<comment type="caution">
    <text evidence="1">The sequence shown here is derived from an EMBL/GenBank/DDBJ whole genome shotgun (WGS) entry which is preliminary data.</text>
</comment>
<evidence type="ECO:0000313" key="1">
    <source>
        <dbReference type="EMBL" id="MFC3051676.1"/>
    </source>
</evidence>
<proteinExistence type="predicted"/>
<sequence length="197" mass="23025">MSALPKSERLSDQHLKDAKRLFSSLKSCWHEMAKDAGGIPFRKQFSPAKVKSLLPYLYMMELNEDNEIRFRHRGTGIERSTNHRFLIGDHMDTYGPEDWARLHRYFNVIFSGPCAAEADWRYFCRENLVFDMVNYSLPLYGRDKTQRLSIGVMMVWPNYDSELLEHCTDQDYSVCRHGVYLDVGYGVPKGITEIRGR</sequence>
<gene>
    <name evidence="1" type="ORF">ACFOKA_07160</name>
</gene>
<name>A0ABV7D3D3_9PROT</name>
<dbReference type="Proteomes" id="UP001595444">
    <property type="component" value="Unassembled WGS sequence"/>
</dbReference>
<accession>A0ABV7D3D3</accession>
<dbReference type="RefSeq" id="WP_194215148.1">
    <property type="nucleotide sequence ID" value="NZ_CP061205.1"/>
</dbReference>
<evidence type="ECO:0000313" key="2">
    <source>
        <dbReference type="Proteomes" id="UP001595444"/>
    </source>
</evidence>
<dbReference type="InterPro" id="IPR009922">
    <property type="entry name" value="DUF1457"/>
</dbReference>
<reference evidence="2" key="1">
    <citation type="journal article" date="2019" name="Int. J. Syst. Evol. Microbiol.">
        <title>The Global Catalogue of Microorganisms (GCM) 10K type strain sequencing project: providing services to taxonomists for standard genome sequencing and annotation.</title>
        <authorList>
            <consortium name="The Broad Institute Genomics Platform"/>
            <consortium name="The Broad Institute Genome Sequencing Center for Infectious Disease"/>
            <person name="Wu L."/>
            <person name="Ma J."/>
        </authorList>
    </citation>
    <scope>NUCLEOTIDE SEQUENCE [LARGE SCALE GENOMIC DNA]</scope>
    <source>
        <strain evidence="2">KCTC 62164</strain>
    </source>
</reference>
<keyword evidence="2" id="KW-1185">Reference proteome</keyword>
<organism evidence="1 2">
    <name type="scientific">Kordiimonas pumila</name>
    <dbReference type="NCBI Taxonomy" id="2161677"/>
    <lineage>
        <taxon>Bacteria</taxon>
        <taxon>Pseudomonadati</taxon>
        <taxon>Pseudomonadota</taxon>
        <taxon>Alphaproteobacteria</taxon>
        <taxon>Kordiimonadales</taxon>
        <taxon>Kordiimonadaceae</taxon>
        <taxon>Kordiimonas</taxon>
    </lineage>
</organism>
<protein>
    <submittedName>
        <fullName evidence="1">PAS domain-containing protein</fullName>
    </submittedName>
</protein>